<dbReference type="Gramene" id="KQL04504">
    <property type="protein sequence ID" value="KQL04504"/>
    <property type="gene ID" value="SETIT_003593mg"/>
</dbReference>
<reference evidence="1" key="2">
    <citation type="submission" date="2018-08" db="UniProtKB">
        <authorList>
            <consortium name="EnsemblPlants"/>
        </authorList>
    </citation>
    <scope>IDENTIFICATION</scope>
    <source>
        <strain evidence="1">Yugu1</strain>
    </source>
</reference>
<organism evidence="1 2">
    <name type="scientific">Setaria italica</name>
    <name type="common">Foxtail millet</name>
    <name type="synonym">Panicum italicum</name>
    <dbReference type="NCBI Taxonomy" id="4555"/>
    <lineage>
        <taxon>Eukaryota</taxon>
        <taxon>Viridiplantae</taxon>
        <taxon>Streptophyta</taxon>
        <taxon>Embryophyta</taxon>
        <taxon>Tracheophyta</taxon>
        <taxon>Spermatophyta</taxon>
        <taxon>Magnoliopsida</taxon>
        <taxon>Liliopsida</taxon>
        <taxon>Poales</taxon>
        <taxon>Poaceae</taxon>
        <taxon>PACMAD clade</taxon>
        <taxon>Panicoideae</taxon>
        <taxon>Panicodae</taxon>
        <taxon>Paniceae</taxon>
        <taxon>Cenchrinae</taxon>
        <taxon>Setaria</taxon>
    </lineage>
</organism>
<sequence length="78" mass="8596">MVRIKSNSGRLDIVLNGGITRGMDTITPDHTIGLMLCTFVRPMLWSSKDSMVGKLSVYRGVDANLPFSVSKGWQGLIR</sequence>
<dbReference type="Proteomes" id="UP000004995">
    <property type="component" value="Unassembled WGS sequence"/>
</dbReference>
<evidence type="ECO:0000313" key="1">
    <source>
        <dbReference type="EnsemblPlants" id="KQL04504"/>
    </source>
</evidence>
<dbReference type="EMBL" id="AGNK02002878">
    <property type="status" value="NOT_ANNOTATED_CDS"/>
    <property type="molecule type" value="Genomic_DNA"/>
</dbReference>
<accession>K3XNX0</accession>
<dbReference type="HOGENOM" id="CLU_2626651_0_0_1"/>
<dbReference type="InParanoid" id="K3XNX0"/>
<dbReference type="AlphaFoldDB" id="K3XNX0"/>
<dbReference type="EnsemblPlants" id="KQL04504">
    <property type="protein sequence ID" value="KQL04504"/>
    <property type="gene ID" value="SETIT_003593mg"/>
</dbReference>
<reference evidence="2" key="1">
    <citation type="journal article" date="2012" name="Nat. Biotechnol.">
        <title>Reference genome sequence of the model plant Setaria.</title>
        <authorList>
            <person name="Bennetzen J.L."/>
            <person name="Schmutz J."/>
            <person name="Wang H."/>
            <person name="Percifield R."/>
            <person name="Hawkins J."/>
            <person name="Pontaroli A.C."/>
            <person name="Estep M."/>
            <person name="Feng L."/>
            <person name="Vaughn J.N."/>
            <person name="Grimwood J."/>
            <person name="Jenkins J."/>
            <person name="Barry K."/>
            <person name="Lindquist E."/>
            <person name="Hellsten U."/>
            <person name="Deshpande S."/>
            <person name="Wang X."/>
            <person name="Wu X."/>
            <person name="Mitros T."/>
            <person name="Triplett J."/>
            <person name="Yang X."/>
            <person name="Ye C.Y."/>
            <person name="Mauro-Herrera M."/>
            <person name="Wang L."/>
            <person name="Li P."/>
            <person name="Sharma M."/>
            <person name="Sharma R."/>
            <person name="Ronald P.C."/>
            <person name="Panaud O."/>
            <person name="Kellogg E.A."/>
            <person name="Brutnell T.P."/>
            <person name="Doust A.N."/>
            <person name="Tuskan G.A."/>
            <person name="Rokhsar D."/>
            <person name="Devos K.M."/>
        </authorList>
    </citation>
    <scope>NUCLEOTIDE SEQUENCE [LARGE SCALE GENOMIC DNA]</scope>
    <source>
        <strain evidence="2">cv. Yugu1</strain>
    </source>
</reference>
<protein>
    <submittedName>
        <fullName evidence="1">Uncharacterized protein</fullName>
    </submittedName>
</protein>
<name>K3XNX0_SETIT</name>
<proteinExistence type="predicted"/>
<keyword evidence="2" id="KW-1185">Reference proteome</keyword>
<evidence type="ECO:0000313" key="2">
    <source>
        <dbReference type="Proteomes" id="UP000004995"/>
    </source>
</evidence>